<dbReference type="InterPro" id="IPR006108">
    <property type="entry name" value="3HC_DH_C"/>
</dbReference>
<evidence type="ECO:0000259" key="6">
    <source>
        <dbReference type="Pfam" id="PF00725"/>
    </source>
</evidence>
<comment type="similarity">
    <text evidence="3">Belongs to the peptidase S12 family.</text>
</comment>
<feature type="domain" description="3-hydroxyacyl-CoA dehydrogenase NAD binding" evidence="7">
    <location>
        <begin position="478"/>
        <end position="660"/>
    </location>
</feature>
<evidence type="ECO:0000259" key="5">
    <source>
        <dbReference type="Pfam" id="PF00144"/>
    </source>
</evidence>
<dbReference type="InterPro" id="IPR012338">
    <property type="entry name" value="Beta-lactam/transpept-like"/>
</dbReference>
<evidence type="ECO:0000256" key="1">
    <source>
        <dbReference type="ARBA" id="ARBA00009463"/>
    </source>
</evidence>
<evidence type="ECO:0000313" key="10">
    <source>
        <dbReference type="Proteomes" id="UP000754883"/>
    </source>
</evidence>
<dbReference type="InterPro" id="IPR013328">
    <property type="entry name" value="6PGD_dom2"/>
</dbReference>
<dbReference type="SUPFAM" id="SSF51735">
    <property type="entry name" value="NAD(P)-binding Rossmann-fold domains"/>
    <property type="match status" value="1"/>
</dbReference>
<feature type="domain" description="Beta-lactamase-related" evidence="5">
    <location>
        <begin position="13"/>
        <end position="307"/>
    </location>
</feature>
<evidence type="ECO:0000256" key="3">
    <source>
        <dbReference type="ARBA" id="ARBA00038215"/>
    </source>
</evidence>
<dbReference type="Pfam" id="PF00144">
    <property type="entry name" value="Beta-lactamase"/>
    <property type="match status" value="1"/>
</dbReference>
<comment type="similarity">
    <text evidence="1">Belongs to the 3-hydroxyacyl-CoA dehydrogenase family.</text>
</comment>
<dbReference type="InterPro" id="IPR008927">
    <property type="entry name" value="6-PGluconate_DH-like_C_sf"/>
</dbReference>
<dbReference type="Gene3D" id="3.40.710.10">
    <property type="entry name" value="DD-peptidase/beta-lactamase superfamily"/>
    <property type="match status" value="2"/>
</dbReference>
<reference evidence="9" key="1">
    <citation type="submission" date="2021-10" db="EMBL/GenBank/DDBJ databases">
        <authorList>
            <person name="Piombo E."/>
        </authorList>
    </citation>
    <scope>NUCLEOTIDE SEQUENCE</scope>
</reference>
<dbReference type="InterPro" id="IPR021860">
    <property type="entry name" value="Peptidase_S12_Pab87-rel_C"/>
</dbReference>
<dbReference type="GO" id="GO:0070403">
    <property type="term" value="F:NAD+ binding"/>
    <property type="evidence" value="ECO:0007669"/>
    <property type="project" value="InterPro"/>
</dbReference>
<feature type="compositionally biased region" description="Basic and acidic residues" evidence="4">
    <location>
        <begin position="328"/>
        <end position="338"/>
    </location>
</feature>
<dbReference type="SUPFAM" id="SSF48179">
    <property type="entry name" value="6-phosphogluconate dehydrogenase C-terminal domain-like"/>
    <property type="match status" value="1"/>
</dbReference>
<dbReference type="EMBL" id="CABFNO020001317">
    <property type="protein sequence ID" value="CAG9980468.1"/>
    <property type="molecule type" value="Genomic_DNA"/>
</dbReference>
<evidence type="ECO:0000259" key="7">
    <source>
        <dbReference type="Pfam" id="PF02737"/>
    </source>
</evidence>
<feature type="domain" description="3-hydroxyacyl-CoA dehydrogenase C-terminal" evidence="6">
    <location>
        <begin position="664"/>
        <end position="725"/>
    </location>
</feature>
<dbReference type="Gene3D" id="1.10.1040.10">
    <property type="entry name" value="N-(1-d-carboxylethyl)-l-norvaline Dehydrogenase, domain 2"/>
    <property type="match status" value="1"/>
</dbReference>
<dbReference type="InterPro" id="IPR006176">
    <property type="entry name" value="3-OHacyl-CoA_DH_NAD-bd"/>
</dbReference>
<dbReference type="InterPro" id="IPR036291">
    <property type="entry name" value="NAD(P)-bd_dom_sf"/>
</dbReference>
<dbReference type="PANTHER" id="PTHR46825">
    <property type="entry name" value="D-ALANYL-D-ALANINE-CARBOXYPEPTIDASE/ENDOPEPTIDASE AMPH"/>
    <property type="match status" value="1"/>
</dbReference>
<dbReference type="GO" id="GO:0006631">
    <property type="term" value="P:fatty acid metabolic process"/>
    <property type="evidence" value="ECO:0007669"/>
    <property type="project" value="InterPro"/>
</dbReference>
<comment type="caution">
    <text evidence="9">The sequence shown here is derived from an EMBL/GenBank/DDBJ whole genome shotgun (WGS) entry which is preliminary data.</text>
</comment>
<dbReference type="PANTHER" id="PTHR46825:SF9">
    <property type="entry name" value="BETA-LACTAMASE-RELATED DOMAIN-CONTAINING PROTEIN"/>
    <property type="match status" value="1"/>
</dbReference>
<proteinExistence type="inferred from homology"/>
<evidence type="ECO:0000313" key="9">
    <source>
        <dbReference type="EMBL" id="CAG9980468.1"/>
    </source>
</evidence>
<organism evidence="9 10">
    <name type="scientific">Clonostachys byssicola</name>
    <dbReference type="NCBI Taxonomy" id="160290"/>
    <lineage>
        <taxon>Eukaryota</taxon>
        <taxon>Fungi</taxon>
        <taxon>Dikarya</taxon>
        <taxon>Ascomycota</taxon>
        <taxon>Pezizomycotina</taxon>
        <taxon>Sordariomycetes</taxon>
        <taxon>Hypocreomycetidae</taxon>
        <taxon>Hypocreales</taxon>
        <taxon>Bionectriaceae</taxon>
        <taxon>Clonostachys</taxon>
    </lineage>
</organism>
<dbReference type="GO" id="GO:0016616">
    <property type="term" value="F:oxidoreductase activity, acting on the CH-OH group of donors, NAD or NADP as acceptor"/>
    <property type="evidence" value="ECO:0007669"/>
    <property type="project" value="InterPro"/>
</dbReference>
<dbReference type="OrthoDB" id="5946976at2759"/>
<sequence>MNLFHSDDFPIHVETLMQQNHVPGLAVAIVRGDQIASAGYGYASLDPETPCTPDTIFDIASMSKSLTAASVVLLVNDNKSHPEVQFDTPMSTLLPEDFVMSDETYTAGVTVDDVLGHRTGLSGYLYSNTMYTVATHLVEEKSKKSFADFLHDRIFFPLVMASTHLQPQRARDHGLGSRLSTGYLWEKEDSTYYGVEIQDCPEGQGAGSVVSSANDLVLWVKALMNREGPICEDVYQGMVRLRSLRDPSGKRLKPLTSPPFYAAGIEIYYYRGYAVVWHDGNTTGFSGRFFFVPELKVGAVVLGNASGAMAVSSILMRELLDDALGVPQEERRAQEKGKKKEGKKRATKVAAGPPPPRSARGRGKTELQAQVTPLAAYTGDYSNTGYHSLRVEIKDDGLFIDATDRSFGFTLEFEHREGQTKYTAYLCDFLEGGADPIAAEFSFEGGVAVRMGLDLEPALKELVWLSTSSIMSSPPSYNIALIGLGSIGISFAALHLRFTNGTVKTFDPRPDLKEHLLSVLPGYLYANDPQSPSLNVANLITAGRLVICDSLEDACADADIIQEQGPENISFKQKTWTAIEAAAPPHTHFWSSTSGILASAQNESMKDRSRLLVVHPFNPPHIMPLIEVVPSPETKSEEIDFARTYFETLGSGHRPVVVKKEIPGFVGNRLAFALLREAVYLVENDVVSAKDLDTVMEASLGPRWAVQGPFKSYHMGGGAGGIRHFLGNLSSTIQTVWNGLGSVNFGGQGKAEEESAWVDKIVKQTEEAYGMPDPAMLDDRDREIRRVLGL</sequence>
<dbReference type="Proteomes" id="UP000754883">
    <property type="component" value="Unassembled WGS sequence"/>
</dbReference>
<evidence type="ECO:0000256" key="4">
    <source>
        <dbReference type="SAM" id="MobiDB-lite"/>
    </source>
</evidence>
<dbReference type="InterPro" id="IPR050491">
    <property type="entry name" value="AmpC-like"/>
</dbReference>
<keyword evidence="2" id="KW-0560">Oxidoreductase</keyword>
<protein>
    <submittedName>
        <fullName evidence="9">Uncharacterized protein</fullName>
    </submittedName>
</protein>
<evidence type="ECO:0000259" key="8">
    <source>
        <dbReference type="Pfam" id="PF11954"/>
    </source>
</evidence>
<keyword evidence="10" id="KW-1185">Reference proteome</keyword>
<dbReference type="SUPFAM" id="SSF56601">
    <property type="entry name" value="beta-lactamase/transpeptidase-like"/>
    <property type="match status" value="1"/>
</dbReference>
<dbReference type="Pfam" id="PF02737">
    <property type="entry name" value="3HCDH_N"/>
    <property type="match status" value="1"/>
</dbReference>
<accession>A0A9N9U5B3</accession>
<gene>
    <name evidence="9" type="ORF">CBYS24578_00007432</name>
</gene>
<dbReference type="PROSITE" id="PS00067">
    <property type="entry name" value="3HCDH"/>
    <property type="match status" value="1"/>
</dbReference>
<dbReference type="Pfam" id="PF11954">
    <property type="entry name" value="DUF3471"/>
    <property type="match status" value="1"/>
</dbReference>
<feature type="region of interest" description="Disordered" evidence="4">
    <location>
        <begin position="326"/>
        <end position="366"/>
    </location>
</feature>
<feature type="domain" description="Peptidase S12 Pab87-related C-terminal" evidence="8">
    <location>
        <begin position="371"/>
        <end position="459"/>
    </location>
</feature>
<dbReference type="InterPro" id="IPR006180">
    <property type="entry name" value="3-OHacyl-CoA_DH_CS"/>
</dbReference>
<dbReference type="Pfam" id="PF00725">
    <property type="entry name" value="3HCDH"/>
    <property type="match status" value="1"/>
</dbReference>
<dbReference type="Gene3D" id="3.40.50.720">
    <property type="entry name" value="NAD(P)-binding Rossmann-like Domain"/>
    <property type="match status" value="1"/>
</dbReference>
<dbReference type="InterPro" id="IPR001466">
    <property type="entry name" value="Beta-lactam-related"/>
</dbReference>
<dbReference type="AlphaFoldDB" id="A0A9N9U5B3"/>
<evidence type="ECO:0000256" key="2">
    <source>
        <dbReference type="ARBA" id="ARBA00023002"/>
    </source>
</evidence>
<name>A0A9N9U5B3_9HYPO</name>